<feature type="compositionally biased region" description="Acidic residues" evidence="1">
    <location>
        <begin position="146"/>
        <end position="156"/>
    </location>
</feature>
<dbReference type="SUPFAM" id="SSF82199">
    <property type="entry name" value="SET domain"/>
    <property type="match status" value="1"/>
</dbReference>
<accession>A0A8J4F626</accession>
<evidence type="ECO:0000313" key="3">
    <source>
        <dbReference type="Proteomes" id="UP000747399"/>
    </source>
</evidence>
<feature type="region of interest" description="Disordered" evidence="1">
    <location>
        <begin position="130"/>
        <end position="156"/>
    </location>
</feature>
<evidence type="ECO:0000256" key="1">
    <source>
        <dbReference type="SAM" id="MobiDB-lite"/>
    </source>
</evidence>
<reference evidence="2" key="1">
    <citation type="journal article" date="2021" name="Proc. Natl. Acad. Sci. U.S.A.">
        <title>Three genomes in the algal genus Volvox reveal the fate of a haploid sex-determining region after a transition to homothallism.</title>
        <authorList>
            <person name="Yamamoto K."/>
            <person name="Hamaji T."/>
            <person name="Kawai-Toyooka H."/>
            <person name="Matsuzaki R."/>
            <person name="Takahashi F."/>
            <person name="Nishimura Y."/>
            <person name="Kawachi M."/>
            <person name="Noguchi H."/>
            <person name="Minakuchi Y."/>
            <person name="Umen J.G."/>
            <person name="Toyoda A."/>
            <person name="Nozaki H."/>
        </authorList>
    </citation>
    <scope>NUCLEOTIDE SEQUENCE</scope>
    <source>
        <strain evidence="2">NIES-3780</strain>
    </source>
</reference>
<dbReference type="Proteomes" id="UP000747399">
    <property type="component" value="Unassembled WGS sequence"/>
</dbReference>
<gene>
    <name evidence="2" type="ORF">Vafri_13966</name>
</gene>
<proteinExistence type="predicted"/>
<feature type="region of interest" description="Disordered" evidence="1">
    <location>
        <begin position="375"/>
        <end position="394"/>
    </location>
</feature>
<sequence length="849" mass="92865">MLRPSIVARPGAYTTGSACCSRAIVFPSRVLQTYTGGEQPSRFGLTPRPDIAVPDGNITVISSSRWSATTAATTIRHICRAARRNLPEDDIEDMTVDQRLERLSQLSGRVGEMRSVFDRESLLRQMGALDPALYAPPPPSRKPAEEGEEGEEEEEELPLNWIEWNDNPLTHVFNSTVSEKLPDGLRRRLVLARDADEDEAVISTPLHNCLSVYICEGLEVEDSLERQEAAADFSRMQQAFLERWALYHGPLPPALVDLLCDFSLDAPPARAKMALWVLWLAEFGSEYWREVLAALPQPEDMPNAEFCTDDELMELHWMPYALPISVRKESLRTFWEYFGGSPLAEAVGFERTSQVDPFDPDGTAAAAAAAAAAVQAEAGAEAPQPPPPEASAPLRPLPPFERFLWAYCHAEARSLGNGERVVFFPQADPCLYATEPTLINTTLAVVADDGPNLDEFAVVATLRPLQQGEQLYAHAPFGEGAADGGGGATSQLHTQFGMVPEQGGNEADIQDLQPDTGSLEDDWLKRLLGQEASTRLDLVTDPRLRHLLNLAETGDADMDQMPPIRHILPPLQLPKLWGPGLVAGVKRLKLDERWIEPADFEREAIEQSLAEEEQTAAQMAAERRAAGFTTGGAEELSYKEYDEWKQDLRSHEIVEVPGNPAILDTNEGRAEWRRMRAAWASLPRVPPDNKEHGRRMELALQGAPLEQVFLNPRDISRELAAAEAVLTAVDRILAAFPTTIEQDEQLVASASATAAGPATRGGSRRGRRRVDGSGSGSDSDSGSANSAATAAAPSLTSISTPRMLGVVAWRLELKRVWRQISGMLQEYRDALVVAEAAAGLAEAEKPVAA</sequence>
<dbReference type="Gene3D" id="3.90.1410.10">
    <property type="entry name" value="set domain protein methyltransferase, domain 1"/>
    <property type="match status" value="1"/>
</dbReference>
<feature type="region of interest" description="Disordered" evidence="1">
    <location>
        <begin position="750"/>
        <end position="792"/>
    </location>
</feature>
<feature type="compositionally biased region" description="Pro residues" evidence="1">
    <location>
        <begin position="383"/>
        <end position="394"/>
    </location>
</feature>
<dbReference type="InterPro" id="IPR036464">
    <property type="entry name" value="Rubisco_LSMT_subst-bd_sf"/>
</dbReference>
<dbReference type="AlphaFoldDB" id="A0A8J4F626"/>
<feature type="compositionally biased region" description="Low complexity" evidence="1">
    <location>
        <begin position="750"/>
        <end position="761"/>
    </location>
</feature>
<protein>
    <recommendedName>
        <fullName evidence="4">Rubisco LSMT substrate-binding domain-containing protein</fullName>
    </recommendedName>
</protein>
<name>A0A8J4F626_9CHLO</name>
<organism evidence="2 3">
    <name type="scientific">Volvox africanus</name>
    <dbReference type="NCBI Taxonomy" id="51714"/>
    <lineage>
        <taxon>Eukaryota</taxon>
        <taxon>Viridiplantae</taxon>
        <taxon>Chlorophyta</taxon>
        <taxon>core chlorophytes</taxon>
        <taxon>Chlorophyceae</taxon>
        <taxon>CS clade</taxon>
        <taxon>Chlamydomonadales</taxon>
        <taxon>Volvocaceae</taxon>
        <taxon>Volvox</taxon>
    </lineage>
</organism>
<dbReference type="InterPro" id="IPR046341">
    <property type="entry name" value="SET_dom_sf"/>
</dbReference>
<comment type="caution">
    <text evidence="2">The sequence shown here is derived from an EMBL/GenBank/DDBJ whole genome shotgun (WGS) entry which is preliminary data.</text>
</comment>
<keyword evidence="3" id="KW-1185">Reference proteome</keyword>
<feature type="compositionally biased region" description="Low complexity" evidence="1">
    <location>
        <begin position="776"/>
        <end position="792"/>
    </location>
</feature>
<evidence type="ECO:0000313" key="2">
    <source>
        <dbReference type="EMBL" id="GIL58969.1"/>
    </source>
</evidence>
<dbReference type="SUPFAM" id="SSF81822">
    <property type="entry name" value="RuBisCo LSMT C-terminal, substrate-binding domain"/>
    <property type="match status" value="1"/>
</dbReference>
<dbReference type="EMBL" id="BNCO01000033">
    <property type="protein sequence ID" value="GIL58969.1"/>
    <property type="molecule type" value="Genomic_DNA"/>
</dbReference>
<evidence type="ECO:0008006" key="4">
    <source>
        <dbReference type="Google" id="ProtNLM"/>
    </source>
</evidence>